<sequence>MLGSQLGHMVTNKELEKFTIVRVDKCVLNQVQADRKVIILLSLTVLVPGNKVNEKLGNPINSQTTGAPPTNNGQTDPTEPVTNGRPPSMYETQPMDAADKEMWPNLSTGAINRILNGEDVPGPVFQILGCKKIPGIFNDRYRLLISDGITGCPFVMLGSQLGHMVTNKELEKFTIVRVDKCVLNQVQADRKVIILLSLTVLVPGNKVNEKLGNPINAPPSNNPAPTNKRQTAPTEPVTNDRPPSMYETQPMNGTVSVHPINTLTPYQNEWTIKARVTSKTPLRTDSNSRGEGKVFSVNLLDECGEIKATGFNDAADKKMWPNLSTGAINRILNGDDVPGPVFQIFGCKKIPGIGNDRYRLWISDGVASCPFVLLSSQLSHMVTNKELEKFTIVQVDKCVCNQVKVQADCKVIILLSLTVLVPGNKVNEKLGNPIITP</sequence>
<evidence type="ECO:0000256" key="1">
    <source>
        <dbReference type="SAM" id="MobiDB-lite"/>
    </source>
</evidence>
<dbReference type="InterPro" id="IPR007199">
    <property type="entry name" value="Rep_factor-A_N"/>
</dbReference>
<organism evidence="3 4">
    <name type="scientific">Oedothorax gibbosus</name>
    <dbReference type="NCBI Taxonomy" id="931172"/>
    <lineage>
        <taxon>Eukaryota</taxon>
        <taxon>Metazoa</taxon>
        <taxon>Ecdysozoa</taxon>
        <taxon>Arthropoda</taxon>
        <taxon>Chelicerata</taxon>
        <taxon>Arachnida</taxon>
        <taxon>Araneae</taxon>
        <taxon>Araneomorphae</taxon>
        <taxon>Entelegynae</taxon>
        <taxon>Araneoidea</taxon>
        <taxon>Linyphiidae</taxon>
        <taxon>Erigoninae</taxon>
        <taxon>Oedothorax</taxon>
    </lineage>
</organism>
<dbReference type="CDD" id="cd04474">
    <property type="entry name" value="RPA1_DBD_A"/>
    <property type="match status" value="1"/>
</dbReference>
<dbReference type="InterPro" id="IPR012340">
    <property type="entry name" value="NA-bd_OB-fold"/>
</dbReference>
<feature type="region of interest" description="Disordered" evidence="1">
    <location>
        <begin position="54"/>
        <end position="92"/>
    </location>
</feature>
<dbReference type="GO" id="GO:0003677">
    <property type="term" value="F:DNA binding"/>
    <property type="evidence" value="ECO:0007669"/>
    <property type="project" value="InterPro"/>
</dbReference>
<protein>
    <recommendedName>
        <fullName evidence="2">Replication factor-A protein 1 N-terminal domain-containing protein</fullName>
    </recommendedName>
</protein>
<feature type="region of interest" description="Disordered" evidence="1">
    <location>
        <begin position="210"/>
        <end position="257"/>
    </location>
</feature>
<dbReference type="EMBL" id="JAFNEN010000504">
    <property type="protein sequence ID" value="KAG8181619.1"/>
    <property type="molecule type" value="Genomic_DNA"/>
</dbReference>
<feature type="domain" description="Replication factor-A protein 1 N-terminal" evidence="2">
    <location>
        <begin position="1"/>
        <end position="47"/>
    </location>
</feature>
<dbReference type="AlphaFoldDB" id="A0AAV6UC73"/>
<proteinExistence type="predicted"/>
<name>A0AAV6UC73_9ARAC</name>
<evidence type="ECO:0000259" key="2">
    <source>
        <dbReference type="Pfam" id="PF04057"/>
    </source>
</evidence>
<dbReference type="Gene3D" id="2.40.50.140">
    <property type="entry name" value="Nucleic acid-binding proteins"/>
    <property type="match status" value="3"/>
</dbReference>
<dbReference type="GO" id="GO:0006260">
    <property type="term" value="P:DNA replication"/>
    <property type="evidence" value="ECO:0007669"/>
    <property type="project" value="InterPro"/>
</dbReference>
<dbReference type="FunFam" id="2.40.50.140:FF:000117">
    <property type="entry name" value="Replication protein A subunit"/>
    <property type="match status" value="2"/>
</dbReference>
<evidence type="ECO:0000313" key="4">
    <source>
        <dbReference type="Proteomes" id="UP000827092"/>
    </source>
</evidence>
<evidence type="ECO:0000313" key="3">
    <source>
        <dbReference type="EMBL" id="KAG8181619.1"/>
    </source>
</evidence>
<feature type="domain" description="Replication factor-A protein 1 N-terminal" evidence="2">
    <location>
        <begin position="106"/>
        <end position="202"/>
    </location>
</feature>
<feature type="compositionally biased region" description="Polar residues" evidence="1">
    <location>
        <begin position="59"/>
        <end position="81"/>
    </location>
</feature>
<comment type="caution">
    <text evidence="3">The sequence shown here is derived from an EMBL/GenBank/DDBJ whole genome shotgun (WGS) entry which is preliminary data.</text>
</comment>
<dbReference type="Proteomes" id="UP000827092">
    <property type="component" value="Unassembled WGS sequence"/>
</dbReference>
<feature type="compositionally biased region" description="Polar residues" evidence="1">
    <location>
        <begin position="246"/>
        <end position="257"/>
    </location>
</feature>
<keyword evidence="4" id="KW-1185">Reference proteome</keyword>
<dbReference type="CDD" id="cd04477">
    <property type="entry name" value="RPA1N"/>
    <property type="match status" value="1"/>
</dbReference>
<reference evidence="3 4" key="1">
    <citation type="journal article" date="2022" name="Nat. Ecol. Evol.">
        <title>A masculinizing supergene underlies an exaggerated male reproductive morph in a spider.</title>
        <authorList>
            <person name="Hendrickx F."/>
            <person name="De Corte Z."/>
            <person name="Sonet G."/>
            <person name="Van Belleghem S.M."/>
            <person name="Kostlbacher S."/>
            <person name="Vangestel C."/>
        </authorList>
    </citation>
    <scope>NUCLEOTIDE SEQUENCE [LARGE SCALE GENOMIC DNA]</scope>
    <source>
        <strain evidence="3">W744_W776</strain>
    </source>
</reference>
<dbReference type="SUPFAM" id="SSF50249">
    <property type="entry name" value="Nucleic acid-binding proteins"/>
    <property type="match status" value="4"/>
</dbReference>
<gene>
    <name evidence="3" type="ORF">JTE90_015264</name>
</gene>
<dbReference type="Pfam" id="PF04057">
    <property type="entry name" value="Rep-A_N"/>
    <property type="match status" value="3"/>
</dbReference>
<accession>A0AAV6UC73</accession>
<feature type="compositionally biased region" description="Polar residues" evidence="1">
    <location>
        <begin position="228"/>
        <end position="237"/>
    </location>
</feature>
<dbReference type="GO" id="GO:0005634">
    <property type="term" value="C:nucleus"/>
    <property type="evidence" value="ECO:0007669"/>
    <property type="project" value="InterPro"/>
</dbReference>
<feature type="domain" description="Replication factor-A protein 1 N-terminal" evidence="2">
    <location>
        <begin position="323"/>
        <end position="421"/>
    </location>
</feature>